<gene>
    <name evidence="8" type="ORF">A994_07796</name>
</gene>
<evidence type="ECO:0000256" key="2">
    <source>
        <dbReference type="ARBA" id="ARBA00022475"/>
    </source>
</evidence>
<evidence type="ECO:0000313" key="8">
    <source>
        <dbReference type="EMBL" id="EKF85618.1"/>
    </source>
</evidence>
<dbReference type="EMBL" id="AMPO01000006">
    <property type="protein sequence ID" value="EKF85618.1"/>
    <property type="molecule type" value="Genomic_DNA"/>
</dbReference>
<keyword evidence="9" id="KW-1185">Reference proteome</keyword>
<dbReference type="PATRIC" id="fig|1204725.3.peg.1563"/>
<evidence type="ECO:0000256" key="5">
    <source>
        <dbReference type="ARBA" id="ARBA00023136"/>
    </source>
</evidence>
<feature type="transmembrane region" description="Helical" evidence="6">
    <location>
        <begin position="68"/>
        <end position="89"/>
    </location>
</feature>
<evidence type="ECO:0000256" key="1">
    <source>
        <dbReference type="ARBA" id="ARBA00004236"/>
    </source>
</evidence>
<keyword evidence="4 6" id="KW-1133">Transmembrane helix</keyword>
<feature type="transmembrane region" description="Helical" evidence="6">
    <location>
        <begin position="7"/>
        <end position="27"/>
    </location>
</feature>
<keyword evidence="2" id="KW-1003">Cell membrane</keyword>
<dbReference type="RefSeq" id="WP_004030892.1">
    <property type="nucleotide sequence ID" value="NZ_AMPO01000006.1"/>
</dbReference>
<comment type="caution">
    <text evidence="8">The sequence shown here is derived from an EMBL/GenBank/DDBJ whole genome shotgun (WGS) entry which is preliminary data.</text>
</comment>
<sequence>MSTKDKYFVIGGLIVCLVIAFMSPFIASPDPDGLEKSAENIGVGETEPSIQSPFPDYTIEGLDKIGEIAALAIGIIVTLIIAYLVALLLRRRNPPETSP</sequence>
<comment type="subcellular location">
    <subcellularLocation>
        <location evidence="1">Cell membrane</location>
    </subcellularLocation>
</comment>
<organism evidence="8 9">
    <name type="scientific">Methanobacterium formicicum (strain DSM 3637 / PP1)</name>
    <dbReference type="NCBI Taxonomy" id="1204725"/>
    <lineage>
        <taxon>Archaea</taxon>
        <taxon>Methanobacteriati</taxon>
        <taxon>Methanobacteriota</taxon>
        <taxon>Methanomada group</taxon>
        <taxon>Methanobacteria</taxon>
        <taxon>Methanobacteriales</taxon>
        <taxon>Methanobacteriaceae</taxon>
        <taxon>Methanobacterium</taxon>
    </lineage>
</organism>
<proteinExistence type="predicted"/>
<dbReference type="OrthoDB" id="142687at2157"/>
<evidence type="ECO:0000259" key="7">
    <source>
        <dbReference type="Pfam" id="PF13190"/>
    </source>
</evidence>
<evidence type="ECO:0000313" key="9">
    <source>
        <dbReference type="Proteomes" id="UP000007360"/>
    </source>
</evidence>
<protein>
    <submittedName>
        <fullName evidence="8">Cobalt transport protein CbiN</fullName>
    </submittedName>
</protein>
<keyword evidence="5 6" id="KW-0472">Membrane</keyword>
<name>K2QZ93_METFP</name>
<dbReference type="AlphaFoldDB" id="K2QZ93"/>
<evidence type="ECO:0000256" key="4">
    <source>
        <dbReference type="ARBA" id="ARBA00022989"/>
    </source>
</evidence>
<reference evidence="8 9" key="1">
    <citation type="journal article" date="2012" name="J. Bacteriol.">
        <title>Draft genome sequence of Methanobacterium formicicum DSM 3637, an archaebacterium isolated from the methane producer amoeba Pelomyxa palustris.</title>
        <authorList>
            <person name="Gutierrez G."/>
        </authorList>
    </citation>
    <scope>NUCLEOTIDE SEQUENCE [LARGE SCALE GENOMIC DNA]</scope>
    <source>
        <strain evidence="9">DSM 3637 / PP1</strain>
    </source>
</reference>
<dbReference type="Proteomes" id="UP000007360">
    <property type="component" value="Unassembled WGS sequence"/>
</dbReference>
<accession>K2QZ93</accession>
<keyword evidence="3 6" id="KW-0812">Transmembrane</keyword>
<dbReference type="Pfam" id="PF13190">
    <property type="entry name" value="PDGLE"/>
    <property type="match status" value="1"/>
</dbReference>
<evidence type="ECO:0000256" key="3">
    <source>
        <dbReference type="ARBA" id="ARBA00022692"/>
    </source>
</evidence>
<dbReference type="GO" id="GO:0005886">
    <property type="term" value="C:plasma membrane"/>
    <property type="evidence" value="ECO:0007669"/>
    <property type="project" value="UniProtKB-SubCell"/>
</dbReference>
<evidence type="ECO:0000256" key="6">
    <source>
        <dbReference type="SAM" id="Phobius"/>
    </source>
</evidence>
<feature type="domain" description="PDGLE" evidence="7">
    <location>
        <begin position="8"/>
        <end position="91"/>
    </location>
</feature>
<dbReference type="InterPro" id="IPR025937">
    <property type="entry name" value="PDGLE_dom"/>
</dbReference>